<evidence type="ECO:0000313" key="3">
    <source>
        <dbReference type="Proteomes" id="UP000494111"/>
    </source>
</evidence>
<organism evidence="2 3">
    <name type="scientific">Achromobacter deleyi</name>
    <dbReference type="NCBI Taxonomy" id="1353891"/>
    <lineage>
        <taxon>Bacteria</taxon>
        <taxon>Pseudomonadati</taxon>
        <taxon>Pseudomonadota</taxon>
        <taxon>Betaproteobacteria</taxon>
        <taxon>Burkholderiales</taxon>
        <taxon>Alcaligenaceae</taxon>
        <taxon>Achromobacter</taxon>
    </lineage>
</organism>
<dbReference type="Proteomes" id="UP000494111">
    <property type="component" value="Unassembled WGS sequence"/>
</dbReference>
<dbReference type="InterPro" id="IPR029016">
    <property type="entry name" value="GAF-like_dom_sf"/>
</dbReference>
<dbReference type="RefSeq" id="WP_175191461.1">
    <property type="nucleotide sequence ID" value="NZ_CADIJO010000002.1"/>
</dbReference>
<dbReference type="Gene3D" id="3.30.450.40">
    <property type="match status" value="1"/>
</dbReference>
<dbReference type="EMBL" id="CADIJO010000002">
    <property type="protein sequence ID" value="CAB3659909.1"/>
    <property type="molecule type" value="Genomic_DNA"/>
</dbReference>
<sequence length="168" mass="17795">MPPYADAHPPGPADLPALDEALARDIGHRLFTVLVYDWGRGESLRAYSSAPDAYPPGGAKPIRPGSAYYNRVIVAGEPQWCRDAADIRAAFFDHALILSLGCESAVNVPVRDGDTPLGSLNLLHQAGWYTPAMLPALRDYAAQAAPLLKAIIVDRLGAGAAAFHAGNP</sequence>
<dbReference type="SUPFAM" id="SSF55781">
    <property type="entry name" value="GAF domain-like"/>
    <property type="match status" value="1"/>
</dbReference>
<dbReference type="Pfam" id="PF13185">
    <property type="entry name" value="GAF_2"/>
    <property type="match status" value="1"/>
</dbReference>
<gene>
    <name evidence="2" type="ORF">LMG3458_00523</name>
</gene>
<dbReference type="AlphaFoldDB" id="A0A6S6ZS73"/>
<proteinExistence type="predicted"/>
<feature type="domain" description="GAF" evidence="1">
    <location>
        <begin position="21"/>
        <end position="147"/>
    </location>
</feature>
<accession>A0A6S6ZS73</accession>
<protein>
    <recommendedName>
        <fullName evidence="1">GAF domain-containing protein</fullName>
    </recommendedName>
</protein>
<reference evidence="2 3" key="1">
    <citation type="submission" date="2020-04" db="EMBL/GenBank/DDBJ databases">
        <authorList>
            <person name="De Canck E."/>
        </authorList>
    </citation>
    <scope>NUCLEOTIDE SEQUENCE [LARGE SCALE GENOMIC DNA]</scope>
    <source>
        <strain evidence="2 3">LMG 3458</strain>
    </source>
</reference>
<name>A0A6S6ZS73_9BURK</name>
<evidence type="ECO:0000259" key="1">
    <source>
        <dbReference type="Pfam" id="PF13185"/>
    </source>
</evidence>
<dbReference type="InterPro" id="IPR003018">
    <property type="entry name" value="GAF"/>
</dbReference>
<evidence type="ECO:0000313" key="2">
    <source>
        <dbReference type="EMBL" id="CAB3659909.1"/>
    </source>
</evidence>